<dbReference type="OrthoDB" id="1844152at2759"/>
<dbReference type="GO" id="GO:0004497">
    <property type="term" value="F:monooxygenase activity"/>
    <property type="evidence" value="ECO:0007669"/>
    <property type="project" value="InterPro"/>
</dbReference>
<dbReference type="Proteomes" id="UP000245383">
    <property type="component" value="Unassembled WGS sequence"/>
</dbReference>
<evidence type="ECO:0000313" key="2">
    <source>
        <dbReference type="Proteomes" id="UP000245383"/>
    </source>
</evidence>
<dbReference type="GO" id="GO:0020037">
    <property type="term" value="F:heme binding"/>
    <property type="evidence" value="ECO:0007669"/>
    <property type="project" value="InterPro"/>
</dbReference>
<name>A0A2T9Y4S8_9FUNG</name>
<proteinExistence type="predicted"/>
<gene>
    <name evidence="1" type="ORF">BB561_006385</name>
</gene>
<organism evidence="1 2">
    <name type="scientific">Smittium simulii</name>
    <dbReference type="NCBI Taxonomy" id="133385"/>
    <lineage>
        <taxon>Eukaryota</taxon>
        <taxon>Fungi</taxon>
        <taxon>Fungi incertae sedis</taxon>
        <taxon>Zoopagomycota</taxon>
        <taxon>Kickxellomycotina</taxon>
        <taxon>Harpellomycetes</taxon>
        <taxon>Harpellales</taxon>
        <taxon>Legeriomycetaceae</taxon>
        <taxon>Smittium</taxon>
    </lineage>
</organism>
<dbReference type="AlphaFoldDB" id="A0A2T9Y4S8"/>
<dbReference type="STRING" id="133385.A0A2T9Y4S8"/>
<dbReference type="Gene3D" id="1.10.630.10">
    <property type="entry name" value="Cytochrome P450"/>
    <property type="match status" value="1"/>
</dbReference>
<reference evidence="1 2" key="1">
    <citation type="journal article" date="2018" name="MBio">
        <title>Comparative Genomics Reveals the Core Gene Toolbox for the Fungus-Insect Symbiosis.</title>
        <authorList>
            <person name="Wang Y."/>
            <person name="Stata M."/>
            <person name="Wang W."/>
            <person name="Stajich J.E."/>
            <person name="White M.M."/>
            <person name="Moncalvo J.M."/>
        </authorList>
    </citation>
    <scope>NUCLEOTIDE SEQUENCE [LARGE SCALE GENOMIC DNA]</scope>
    <source>
        <strain evidence="1 2">SWE-8-4</strain>
    </source>
</reference>
<sequence length="418" mass="48793">MDSFKNAIKNLITKSNSSPTKIKNYEADTDGNSYDYCEAMTLAGDVAIISNSNCNYIISSNFVSEYILIPDKIFNTSKARIKVLEDVRENYVRCKSIIYSKLLAELLIKKLNTQYIDKQSFFIRETFESLLNKYGSYKLDGRHYIENVFNYLQAILRKNGKTISFGIFNSFKCKAANDEMFDELLQFFTSEPNSIFDKHLSLLNIFKKIFTAQKAYSYLKYVDSYVYKEVFRRIEFQNSNPVDECDTIQIAIDYDILNIDQINNINDIKPISHSILVFMVLEITLISQKLANFILDISIYPETFISLALEQKRIIEKYGPKFSFYKLKKMKILDSAILESIRLTELSGIERQIENNYILSNGVELKKKKTVKFGRFTHNRNPFFFGKNTHEFDYTRNLQLENELANCSEKNLVWGIFE</sequence>
<comment type="caution">
    <text evidence="1">The sequence shown here is derived from an EMBL/GenBank/DDBJ whole genome shotgun (WGS) entry which is preliminary data.</text>
</comment>
<dbReference type="EMBL" id="MBFR01000513">
    <property type="protein sequence ID" value="PVU87328.1"/>
    <property type="molecule type" value="Genomic_DNA"/>
</dbReference>
<protein>
    <submittedName>
        <fullName evidence="1">Uncharacterized protein</fullName>
    </submittedName>
</protein>
<keyword evidence="2" id="KW-1185">Reference proteome</keyword>
<dbReference type="GO" id="GO:0016705">
    <property type="term" value="F:oxidoreductase activity, acting on paired donors, with incorporation or reduction of molecular oxygen"/>
    <property type="evidence" value="ECO:0007669"/>
    <property type="project" value="InterPro"/>
</dbReference>
<dbReference type="InterPro" id="IPR036396">
    <property type="entry name" value="Cyt_P450_sf"/>
</dbReference>
<accession>A0A2T9Y4S8</accession>
<dbReference type="GO" id="GO:0005506">
    <property type="term" value="F:iron ion binding"/>
    <property type="evidence" value="ECO:0007669"/>
    <property type="project" value="InterPro"/>
</dbReference>
<dbReference type="SUPFAM" id="SSF48264">
    <property type="entry name" value="Cytochrome P450"/>
    <property type="match status" value="1"/>
</dbReference>
<evidence type="ECO:0000313" key="1">
    <source>
        <dbReference type="EMBL" id="PVU87328.1"/>
    </source>
</evidence>